<dbReference type="InterPro" id="IPR022880">
    <property type="entry name" value="DNApol_IV"/>
</dbReference>
<dbReference type="Pfam" id="PF11799">
    <property type="entry name" value="IMS_C"/>
    <property type="match status" value="1"/>
</dbReference>
<proteinExistence type="inferred from homology"/>
<feature type="binding site" evidence="2">
    <location>
        <position position="8"/>
    </location>
    <ligand>
        <name>Mg(2+)</name>
        <dbReference type="ChEBI" id="CHEBI:18420"/>
    </ligand>
</feature>
<feature type="domain" description="UmuC" evidence="3">
    <location>
        <begin position="4"/>
        <end position="192"/>
    </location>
</feature>
<dbReference type="EMBL" id="JAMZFW010000013">
    <property type="protein sequence ID" value="MCP1102734.1"/>
    <property type="molecule type" value="Genomic_DNA"/>
</dbReference>
<dbReference type="Gene3D" id="1.10.150.20">
    <property type="entry name" value="5' to 3' exonuclease, C-terminal subdomain"/>
    <property type="match status" value="1"/>
</dbReference>
<keyword evidence="2" id="KW-0548">Nucleotidyltransferase</keyword>
<dbReference type="Proteomes" id="UP001523566">
    <property type="component" value="Unassembled WGS sequence"/>
</dbReference>
<dbReference type="SUPFAM" id="SSF100879">
    <property type="entry name" value="Lesion bypass DNA polymerase (Y-family), little finger domain"/>
    <property type="match status" value="1"/>
</dbReference>
<dbReference type="RefSeq" id="WP_262066520.1">
    <property type="nucleotide sequence ID" value="NZ_JAMXOD010000013.1"/>
</dbReference>
<evidence type="ECO:0000256" key="2">
    <source>
        <dbReference type="HAMAP-Rule" id="MF_01113"/>
    </source>
</evidence>
<dbReference type="SUPFAM" id="SSF56672">
    <property type="entry name" value="DNA/RNA polymerases"/>
    <property type="match status" value="1"/>
</dbReference>
<keyword evidence="2" id="KW-0808">Transferase</keyword>
<dbReference type="CDD" id="cd03586">
    <property type="entry name" value="PolY_Pol_IV_kappa"/>
    <property type="match status" value="1"/>
</dbReference>
<comment type="cofactor">
    <cofactor evidence="2">
        <name>Mg(2+)</name>
        <dbReference type="ChEBI" id="CHEBI:18420"/>
    </cofactor>
    <text evidence="2">Binds 2 magnesium ions per subunit.</text>
</comment>
<name>A0ABT1EA85_9FIRM</name>
<feature type="active site" evidence="2">
    <location>
        <position position="111"/>
    </location>
</feature>
<comment type="subunit">
    <text evidence="2">Monomer.</text>
</comment>
<dbReference type="InterPro" id="IPR001126">
    <property type="entry name" value="UmuC"/>
</dbReference>
<evidence type="ECO:0000259" key="3">
    <source>
        <dbReference type="PROSITE" id="PS50173"/>
    </source>
</evidence>
<comment type="catalytic activity">
    <reaction evidence="2">
        <text>DNA(n) + a 2'-deoxyribonucleoside 5'-triphosphate = DNA(n+1) + diphosphate</text>
        <dbReference type="Rhea" id="RHEA:22508"/>
        <dbReference type="Rhea" id="RHEA-COMP:17339"/>
        <dbReference type="Rhea" id="RHEA-COMP:17340"/>
        <dbReference type="ChEBI" id="CHEBI:33019"/>
        <dbReference type="ChEBI" id="CHEBI:61560"/>
        <dbReference type="ChEBI" id="CHEBI:173112"/>
        <dbReference type="EC" id="2.7.7.7"/>
    </reaction>
</comment>
<dbReference type="PROSITE" id="PS50173">
    <property type="entry name" value="UMUC"/>
    <property type="match status" value="1"/>
</dbReference>
<comment type="similarity">
    <text evidence="1 2">Belongs to the DNA polymerase type-Y family.</text>
</comment>
<keyword evidence="2" id="KW-0963">Cytoplasm</keyword>
<dbReference type="PANTHER" id="PTHR11076">
    <property type="entry name" value="DNA REPAIR POLYMERASE UMUC / TRANSFERASE FAMILY MEMBER"/>
    <property type="match status" value="1"/>
</dbReference>
<dbReference type="InterPro" id="IPR017961">
    <property type="entry name" value="DNA_pol_Y-fam_little_finger"/>
</dbReference>
<sequence>MSIIFHIDVNSAFLSWSAVEELKEGKGRDLREIPSIVGGDQKSRRGVVLAKSIPAKKYGIRTGEPVANAFRKCGNLTSVPPNHKKYSEYSRQLMRFLLEVSPVLEQVSVDECYLDYSQAYDYREDYKAAAQKIKDEVKQKFGFTVNVGISSNKLLAKMASDFEKPDKVHTLFPEEIKEKMWPLPIGDLYMAGKKSVETLEKLEIRTIGELAKADPELVSIHLKSHGRKLWEFANGYGTQEVKIEREDAKNIGNSTTLSKDVVLQDEALEVINKLSVKVAGRLQKAGQRAYNIGVEIKYYDFTSASHQTQLRTGVSDGESIYQVAKELFQELWDKEPIRLLGVRSSKLEDINEPTQLTLFEVEEEVLQLKEKYEKERKIKEAMNEIHKKFGDDIIKKGI</sequence>
<dbReference type="InterPro" id="IPR036775">
    <property type="entry name" value="DNA_pol_Y-fam_lit_finger_sf"/>
</dbReference>
<feature type="site" description="Substrate discrimination" evidence="2">
    <location>
        <position position="13"/>
    </location>
</feature>
<evidence type="ECO:0000313" key="4">
    <source>
        <dbReference type="EMBL" id="MCP1102734.1"/>
    </source>
</evidence>
<dbReference type="Gene3D" id="3.30.1490.100">
    <property type="entry name" value="DNA polymerase, Y-family, little finger domain"/>
    <property type="match status" value="1"/>
</dbReference>
<dbReference type="HAMAP" id="MF_01113">
    <property type="entry name" value="DNApol_IV"/>
    <property type="match status" value="1"/>
</dbReference>
<dbReference type="EC" id="2.7.7.7" evidence="2"/>
<keyword evidence="2" id="KW-0239">DNA-directed DNA polymerase</keyword>
<dbReference type="Gene3D" id="3.30.70.270">
    <property type="match status" value="1"/>
</dbReference>
<organism evidence="4 5">
    <name type="scientific">Aequitasia blattaphilus</name>
    <dbReference type="NCBI Taxonomy" id="2949332"/>
    <lineage>
        <taxon>Bacteria</taxon>
        <taxon>Bacillati</taxon>
        <taxon>Bacillota</taxon>
        <taxon>Clostridia</taxon>
        <taxon>Lachnospirales</taxon>
        <taxon>Lachnospiraceae</taxon>
        <taxon>Aequitasia</taxon>
    </lineage>
</organism>
<keyword evidence="5" id="KW-1185">Reference proteome</keyword>
<keyword evidence="2" id="KW-0235">DNA replication</keyword>
<evidence type="ECO:0000256" key="1">
    <source>
        <dbReference type="ARBA" id="ARBA00010945"/>
    </source>
</evidence>
<feature type="binding site" evidence="2">
    <location>
        <position position="110"/>
    </location>
    <ligand>
        <name>Mg(2+)</name>
        <dbReference type="ChEBI" id="CHEBI:18420"/>
    </ligand>
</feature>
<evidence type="ECO:0000313" key="5">
    <source>
        <dbReference type="Proteomes" id="UP001523566"/>
    </source>
</evidence>
<keyword evidence="2" id="KW-0515">Mutator protein</keyword>
<protein>
    <recommendedName>
        <fullName evidence="2">DNA polymerase IV</fullName>
        <shortName evidence="2">Pol IV</shortName>
        <ecNumber evidence="2">2.7.7.7</ecNumber>
    </recommendedName>
</protein>
<keyword evidence="2" id="KW-0460">Magnesium</keyword>
<dbReference type="Pfam" id="PF00817">
    <property type="entry name" value="IMS"/>
    <property type="match status" value="1"/>
</dbReference>
<keyword evidence="2" id="KW-0238">DNA-binding</keyword>
<gene>
    <name evidence="2" type="primary">dinB</name>
    <name evidence="4" type="ORF">NK125_09925</name>
</gene>
<comment type="caution">
    <text evidence="4">The sequence shown here is derived from an EMBL/GenBank/DDBJ whole genome shotgun (WGS) entry which is preliminary data.</text>
</comment>
<dbReference type="InterPro" id="IPR043502">
    <property type="entry name" value="DNA/RNA_pol_sf"/>
</dbReference>
<keyword evidence="2" id="KW-0227">DNA damage</keyword>
<keyword evidence="2" id="KW-0234">DNA repair</keyword>
<dbReference type="Gene3D" id="3.40.1170.60">
    <property type="match status" value="1"/>
</dbReference>
<dbReference type="InterPro" id="IPR043128">
    <property type="entry name" value="Rev_trsase/Diguanyl_cyclase"/>
</dbReference>
<dbReference type="PANTHER" id="PTHR11076:SF33">
    <property type="entry name" value="DNA POLYMERASE KAPPA"/>
    <property type="match status" value="1"/>
</dbReference>
<dbReference type="InterPro" id="IPR050116">
    <property type="entry name" value="DNA_polymerase-Y"/>
</dbReference>
<comment type="subcellular location">
    <subcellularLocation>
        <location evidence="2">Cytoplasm</location>
    </subcellularLocation>
</comment>
<comment type="function">
    <text evidence="2">Poorly processive, error-prone DNA polymerase involved in untargeted mutagenesis. Copies undamaged DNA at stalled replication forks, which arise in vivo from mismatched or misaligned primer ends. These misaligned primers can be extended by PolIV. Exhibits no 3'-5' exonuclease (proofreading) activity. May be involved in translesional synthesis, in conjunction with the beta clamp from PolIII.</text>
</comment>
<accession>A0ABT1EA85</accession>
<keyword evidence="2" id="KW-0479">Metal-binding</keyword>
<reference evidence="4 5" key="1">
    <citation type="journal article" date="2022" name="Genome Biol. Evol.">
        <title>Host diet, physiology and behaviors set the stage for Lachnospiraceae cladogenesis.</title>
        <authorList>
            <person name="Vera-Ponce De Leon A."/>
            <person name="Schneider M."/>
            <person name="Jahnes B.C."/>
            <person name="Sadowski V."/>
            <person name="Camuy-Velez L.A."/>
            <person name="Duan J."/>
            <person name="Sabree Z.L."/>
        </authorList>
    </citation>
    <scope>NUCLEOTIDE SEQUENCE [LARGE SCALE GENOMIC DNA]</scope>
    <source>
        <strain evidence="4 5">PAL113</strain>
    </source>
</reference>